<feature type="region of interest" description="Disordered" evidence="1">
    <location>
        <begin position="52"/>
        <end position="72"/>
    </location>
</feature>
<feature type="region of interest" description="Disordered" evidence="1">
    <location>
        <begin position="86"/>
        <end position="195"/>
    </location>
</feature>
<feature type="compositionally biased region" description="Acidic residues" evidence="1">
    <location>
        <begin position="140"/>
        <end position="171"/>
    </location>
</feature>
<evidence type="ECO:0000313" key="2">
    <source>
        <dbReference type="EMBL" id="GEU47576.1"/>
    </source>
</evidence>
<dbReference type="EMBL" id="BKCJ010002291">
    <property type="protein sequence ID" value="GEU47576.1"/>
    <property type="molecule type" value="Genomic_DNA"/>
</dbReference>
<reference evidence="2" key="1">
    <citation type="journal article" date="2019" name="Sci. Rep.">
        <title>Draft genome of Tanacetum cinerariifolium, the natural source of mosquito coil.</title>
        <authorList>
            <person name="Yamashiro T."/>
            <person name="Shiraishi A."/>
            <person name="Satake H."/>
            <person name="Nakayama K."/>
        </authorList>
    </citation>
    <scope>NUCLEOTIDE SEQUENCE</scope>
</reference>
<evidence type="ECO:0000256" key="1">
    <source>
        <dbReference type="SAM" id="MobiDB-lite"/>
    </source>
</evidence>
<sequence>MSDPEDSTVTYTTISNPYVVRSGDVSPGEDGPPVMPEDPYAYVVAAFQALPAPDYVPGPEEPEQAPPSPVYIPYVLEPKYPEYIPLEDEVFPTEEQPLPAAASPTTDLPGYIPESDPDEDPEDDDDEDPKEDPANYPADHDDEEKEEEPSGDDADEEDGEQDEDDDDEEEEHSPSADSIPPPPALRVTARISFRPQPPILSFTKEDAERFLAMPIP</sequence>
<organism evidence="2">
    <name type="scientific">Tanacetum cinerariifolium</name>
    <name type="common">Dalmatian daisy</name>
    <name type="synonym">Chrysanthemum cinerariifolium</name>
    <dbReference type="NCBI Taxonomy" id="118510"/>
    <lineage>
        <taxon>Eukaryota</taxon>
        <taxon>Viridiplantae</taxon>
        <taxon>Streptophyta</taxon>
        <taxon>Embryophyta</taxon>
        <taxon>Tracheophyta</taxon>
        <taxon>Spermatophyta</taxon>
        <taxon>Magnoliopsida</taxon>
        <taxon>eudicotyledons</taxon>
        <taxon>Gunneridae</taxon>
        <taxon>Pentapetalae</taxon>
        <taxon>asterids</taxon>
        <taxon>campanulids</taxon>
        <taxon>Asterales</taxon>
        <taxon>Asteraceae</taxon>
        <taxon>Asteroideae</taxon>
        <taxon>Anthemideae</taxon>
        <taxon>Anthemidinae</taxon>
        <taxon>Tanacetum</taxon>
    </lineage>
</organism>
<dbReference type="AlphaFoldDB" id="A0A6L2KDZ1"/>
<feature type="region of interest" description="Disordered" evidence="1">
    <location>
        <begin position="1"/>
        <end position="37"/>
    </location>
</feature>
<accession>A0A6L2KDZ1</accession>
<proteinExistence type="predicted"/>
<gene>
    <name evidence="2" type="ORF">Tci_019554</name>
</gene>
<feature type="compositionally biased region" description="Acidic residues" evidence="1">
    <location>
        <begin position="115"/>
        <end position="130"/>
    </location>
</feature>
<name>A0A6L2KDZ1_TANCI</name>
<evidence type="ECO:0008006" key="3">
    <source>
        <dbReference type="Google" id="ProtNLM"/>
    </source>
</evidence>
<comment type="caution">
    <text evidence="2">The sequence shown here is derived from an EMBL/GenBank/DDBJ whole genome shotgun (WGS) entry which is preliminary data.</text>
</comment>
<feature type="compositionally biased region" description="Polar residues" evidence="1">
    <location>
        <begin position="7"/>
        <end position="16"/>
    </location>
</feature>
<protein>
    <recommendedName>
        <fullName evidence="3">Reverse transcriptase domain-containing protein</fullName>
    </recommendedName>
</protein>